<keyword evidence="8" id="KW-0539">Nucleus</keyword>
<feature type="compositionally biased region" description="Polar residues" evidence="10">
    <location>
        <begin position="720"/>
        <end position="743"/>
    </location>
</feature>
<dbReference type="OrthoDB" id="515401at2759"/>
<keyword evidence="2" id="KW-0479">Metal-binding</keyword>
<dbReference type="CDD" id="cd00202">
    <property type="entry name" value="ZnF_GATA"/>
    <property type="match status" value="1"/>
</dbReference>
<feature type="compositionally biased region" description="Polar residues" evidence="10">
    <location>
        <begin position="373"/>
        <end position="390"/>
    </location>
</feature>
<evidence type="ECO:0000256" key="3">
    <source>
        <dbReference type="ARBA" id="ARBA00022771"/>
    </source>
</evidence>
<dbReference type="GO" id="GO:0042128">
    <property type="term" value="P:nitrate assimilation"/>
    <property type="evidence" value="ECO:0007669"/>
    <property type="project" value="UniProtKB-KW"/>
</dbReference>
<dbReference type="PANTHER" id="PTHR10071">
    <property type="entry name" value="TRANSCRIPTION FACTOR GATA FAMILY MEMBER"/>
    <property type="match status" value="1"/>
</dbReference>
<evidence type="ECO:0000256" key="9">
    <source>
        <dbReference type="PROSITE-ProRule" id="PRU00094"/>
    </source>
</evidence>
<feature type="compositionally biased region" description="Low complexity" evidence="10">
    <location>
        <begin position="747"/>
        <end position="782"/>
    </location>
</feature>
<feature type="compositionally biased region" description="Basic and acidic residues" evidence="10">
    <location>
        <begin position="580"/>
        <end position="589"/>
    </location>
</feature>
<dbReference type="InterPro" id="IPR013088">
    <property type="entry name" value="Znf_NHR/GATA"/>
</dbReference>
<evidence type="ECO:0000256" key="6">
    <source>
        <dbReference type="ARBA" id="ARBA00023063"/>
    </source>
</evidence>
<dbReference type="GO" id="GO:0000122">
    <property type="term" value="P:negative regulation of transcription by RNA polymerase II"/>
    <property type="evidence" value="ECO:0007669"/>
    <property type="project" value="TreeGrafter"/>
</dbReference>
<evidence type="ECO:0000256" key="7">
    <source>
        <dbReference type="ARBA" id="ARBA00023163"/>
    </source>
</evidence>
<gene>
    <name evidence="12" type="ORF">K461DRAFT_231310</name>
</gene>
<dbReference type="InterPro" id="IPR039355">
    <property type="entry name" value="Transcription_factor_GATA"/>
</dbReference>
<evidence type="ECO:0000256" key="2">
    <source>
        <dbReference type="ARBA" id="ARBA00022723"/>
    </source>
</evidence>
<dbReference type="PRINTS" id="PR00619">
    <property type="entry name" value="GATAZNFINGER"/>
</dbReference>
<dbReference type="GO" id="GO:0005634">
    <property type="term" value="C:nucleus"/>
    <property type="evidence" value="ECO:0007669"/>
    <property type="project" value="UniProtKB-SubCell"/>
</dbReference>
<evidence type="ECO:0000256" key="10">
    <source>
        <dbReference type="SAM" id="MobiDB-lite"/>
    </source>
</evidence>
<feature type="region of interest" description="Disordered" evidence="10">
    <location>
        <begin position="218"/>
        <end position="267"/>
    </location>
</feature>
<feature type="compositionally biased region" description="Polar residues" evidence="10">
    <location>
        <begin position="21"/>
        <end position="52"/>
    </location>
</feature>
<accession>A0A9P4IXN2</accession>
<feature type="compositionally biased region" description="Basic and acidic residues" evidence="10">
    <location>
        <begin position="252"/>
        <end position="265"/>
    </location>
</feature>
<feature type="region of interest" description="Disordered" evidence="10">
    <location>
        <begin position="369"/>
        <end position="390"/>
    </location>
</feature>
<dbReference type="FunFam" id="3.30.50.10:FF:000007">
    <property type="entry name" value="Nitrogen regulatory AreA, N-terminal"/>
    <property type="match status" value="1"/>
</dbReference>
<evidence type="ECO:0000313" key="13">
    <source>
        <dbReference type="Proteomes" id="UP000799439"/>
    </source>
</evidence>
<dbReference type="GO" id="GO:0045944">
    <property type="term" value="P:positive regulation of transcription by RNA polymerase II"/>
    <property type="evidence" value="ECO:0007669"/>
    <property type="project" value="TreeGrafter"/>
</dbReference>
<dbReference type="Proteomes" id="UP000799439">
    <property type="component" value="Unassembled WGS sequence"/>
</dbReference>
<dbReference type="SUPFAM" id="SSF57716">
    <property type="entry name" value="Glucocorticoid receptor-like (DNA-binding domain)"/>
    <property type="match status" value="1"/>
</dbReference>
<dbReference type="SMART" id="SM00401">
    <property type="entry name" value="ZnF_GATA"/>
    <property type="match status" value="1"/>
</dbReference>
<dbReference type="PROSITE" id="PS00344">
    <property type="entry name" value="GATA_ZN_FINGER_1"/>
    <property type="match status" value="1"/>
</dbReference>
<evidence type="ECO:0000256" key="8">
    <source>
        <dbReference type="ARBA" id="ARBA00023242"/>
    </source>
</evidence>
<keyword evidence="5" id="KW-0805">Transcription regulation</keyword>
<feature type="region of interest" description="Disordered" evidence="10">
    <location>
        <begin position="693"/>
        <end position="835"/>
    </location>
</feature>
<dbReference type="PROSITE" id="PS50114">
    <property type="entry name" value="GATA_ZN_FINGER_2"/>
    <property type="match status" value="1"/>
</dbReference>
<dbReference type="Pfam" id="PF00320">
    <property type="entry name" value="GATA"/>
    <property type="match status" value="1"/>
</dbReference>
<evidence type="ECO:0000256" key="4">
    <source>
        <dbReference type="ARBA" id="ARBA00022833"/>
    </source>
</evidence>
<dbReference type="Gene3D" id="3.30.50.10">
    <property type="entry name" value="Erythroid Transcription Factor GATA-1, subunit A"/>
    <property type="match status" value="1"/>
</dbReference>
<feature type="region of interest" description="Disordered" evidence="10">
    <location>
        <begin position="533"/>
        <end position="647"/>
    </location>
</feature>
<dbReference type="GO" id="GO:0008270">
    <property type="term" value="F:zinc ion binding"/>
    <property type="evidence" value="ECO:0007669"/>
    <property type="project" value="UniProtKB-KW"/>
</dbReference>
<dbReference type="InterPro" id="IPR013860">
    <property type="entry name" value="AreA_GATA"/>
</dbReference>
<protein>
    <recommendedName>
        <fullName evidence="11">GATA-type domain-containing protein</fullName>
    </recommendedName>
</protein>
<sequence>MQDPDSYVVAAPMNVARHINYQDSSDIPSGPQSLTSASTLDSTKLDSPSSGSARRMLRDHEPFFATDETTTDDDIREMQKEDPLGTQIWRLYSKNRAQLPNAERMENLTWRMMSMNLRRKELARHRCVIHLPVMAGLDLPTSRPAANAPSGIAQLRQSSQTRATPSADSMNLDEFLVPNAASSPSVTVSRVSSSEALQSSTATASAIPIRKQNQIREQDNHLSRASAPSAPPVARNKHQQEFGYVQRHLRKTSIDERRPPKRRADASPQVFATNNVAGQPELSNDPALHNYSLNNAQQTAQQSYPQNKLHQLVPPQNNEFDSFALDDPLITSAGPFQQQFTFSPVGSPMMGNNPYMNAYNQQPNMGTHMASGSLYSSPNSAYPSTVSTPQPMQDADQTLFSGNSGLDLRQQASLGHYQQQLQNGQNQNAANDIPFIFQGSNDNIFGSLAQSASGYNQHAGMQMSGHVDPSQVLPDPTLPRNDNMFSFGADSDNEDEDILNFNDANVGFSPMDDHSLDMTNSFTWENNFNGQFNSLPTRPAHDHQSRGVRIGPTEMIPSPDWSSGGQLGHGHGSAVSVSDMRNRNTDPRSKKIPRTSSTPNAPALGQHGMFSIRPQSSPNSPPPSGYTSAAPSRPASPKPGGENGPPTTCTNCFTQTTPLWRRNPEGHPLCNACGLFLKLHGVVRPLSLKTDVIKKRNRGTGGSQPSNSAANARTKKTASRKNSVAQTPVATTPTSSKVSGQDSESPKSVVGSSASTTAANTAANAAATAGPSSASKTTNVPIAPGPPKPAPTTQQTRMVAPKRIRRQSKAGLHNQEVEMGEAPDTSVFAGPSNSNQMQTNFGSSYNMPPPSTNMHQSMHDMSGLPSQVGNGPQEWEWLTMSL</sequence>
<keyword evidence="4" id="KW-0862">Zinc</keyword>
<comment type="caution">
    <text evidence="12">The sequence shown here is derived from an EMBL/GenBank/DDBJ whole genome shotgun (WGS) entry which is preliminary data.</text>
</comment>
<feature type="domain" description="GATA-type" evidence="11">
    <location>
        <begin position="643"/>
        <end position="696"/>
    </location>
</feature>
<evidence type="ECO:0000256" key="1">
    <source>
        <dbReference type="ARBA" id="ARBA00004123"/>
    </source>
</evidence>
<dbReference type="AlphaFoldDB" id="A0A9P4IXN2"/>
<keyword evidence="7" id="KW-0804">Transcription</keyword>
<keyword evidence="3 9" id="KW-0863">Zinc-finger</keyword>
<proteinExistence type="predicted"/>
<dbReference type="Pfam" id="PF08550">
    <property type="entry name" value="GATA_AreA"/>
    <property type="match status" value="1"/>
</dbReference>
<keyword evidence="6" id="KW-0534">Nitrate assimilation</keyword>
<keyword evidence="13" id="KW-1185">Reference proteome</keyword>
<evidence type="ECO:0000259" key="11">
    <source>
        <dbReference type="PROSITE" id="PS50114"/>
    </source>
</evidence>
<evidence type="ECO:0000256" key="5">
    <source>
        <dbReference type="ARBA" id="ARBA00023015"/>
    </source>
</evidence>
<dbReference type="GO" id="GO:0000978">
    <property type="term" value="F:RNA polymerase II cis-regulatory region sequence-specific DNA binding"/>
    <property type="evidence" value="ECO:0007669"/>
    <property type="project" value="TreeGrafter"/>
</dbReference>
<feature type="region of interest" description="Disordered" evidence="10">
    <location>
        <begin position="21"/>
        <end position="71"/>
    </location>
</feature>
<evidence type="ECO:0000313" key="12">
    <source>
        <dbReference type="EMBL" id="KAF2149620.1"/>
    </source>
</evidence>
<dbReference type="GO" id="GO:0000981">
    <property type="term" value="F:DNA-binding transcription factor activity, RNA polymerase II-specific"/>
    <property type="evidence" value="ECO:0007669"/>
    <property type="project" value="TreeGrafter"/>
</dbReference>
<dbReference type="EMBL" id="ML996091">
    <property type="protein sequence ID" value="KAF2149620.1"/>
    <property type="molecule type" value="Genomic_DNA"/>
</dbReference>
<dbReference type="InterPro" id="IPR000679">
    <property type="entry name" value="Znf_GATA"/>
</dbReference>
<organism evidence="12 13">
    <name type="scientific">Myriangium duriaei CBS 260.36</name>
    <dbReference type="NCBI Taxonomy" id="1168546"/>
    <lineage>
        <taxon>Eukaryota</taxon>
        <taxon>Fungi</taxon>
        <taxon>Dikarya</taxon>
        <taxon>Ascomycota</taxon>
        <taxon>Pezizomycotina</taxon>
        <taxon>Dothideomycetes</taxon>
        <taxon>Dothideomycetidae</taxon>
        <taxon>Myriangiales</taxon>
        <taxon>Myriangiaceae</taxon>
        <taxon>Myriangium</taxon>
    </lineage>
</organism>
<comment type="subcellular location">
    <subcellularLocation>
        <location evidence="1">Nucleus</location>
    </subcellularLocation>
</comment>
<reference evidence="12" key="1">
    <citation type="journal article" date="2020" name="Stud. Mycol.">
        <title>101 Dothideomycetes genomes: a test case for predicting lifestyles and emergence of pathogens.</title>
        <authorList>
            <person name="Haridas S."/>
            <person name="Albert R."/>
            <person name="Binder M."/>
            <person name="Bloem J."/>
            <person name="Labutti K."/>
            <person name="Salamov A."/>
            <person name="Andreopoulos B."/>
            <person name="Baker S."/>
            <person name="Barry K."/>
            <person name="Bills G."/>
            <person name="Bluhm B."/>
            <person name="Cannon C."/>
            <person name="Castanera R."/>
            <person name="Culley D."/>
            <person name="Daum C."/>
            <person name="Ezra D."/>
            <person name="Gonzalez J."/>
            <person name="Henrissat B."/>
            <person name="Kuo A."/>
            <person name="Liang C."/>
            <person name="Lipzen A."/>
            <person name="Lutzoni F."/>
            <person name="Magnuson J."/>
            <person name="Mondo S."/>
            <person name="Nolan M."/>
            <person name="Ohm R."/>
            <person name="Pangilinan J."/>
            <person name="Park H.-J."/>
            <person name="Ramirez L."/>
            <person name="Alfaro M."/>
            <person name="Sun H."/>
            <person name="Tritt A."/>
            <person name="Yoshinaga Y."/>
            <person name="Zwiers L.-H."/>
            <person name="Turgeon B."/>
            <person name="Goodwin S."/>
            <person name="Spatafora J."/>
            <person name="Crous P."/>
            <person name="Grigoriev I."/>
        </authorList>
    </citation>
    <scope>NUCLEOTIDE SEQUENCE</scope>
    <source>
        <strain evidence="12">CBS 260.36</strain>
    </source>
</reference>
<dbReference type="PANTHER" id="PTHR10071:SF281">
    <property type="entry name" value="BOX A-BINDING FACTOR-RELATED"/>
    <property type="match status" value="1"/>
</dbReference>
<name>A0A9P4IXN2_9PEZI</name>